<protein>
    <submittedName>
        <fullName evidence="21">Uncharacterized protein</fullName>
    </submittedName>
</protein>
<keyword evidence="4" id="KW-1003">Cell membrane</keyword>
<evidence type="ECO:0000256" key="12">
    <source>
        <dbReference type="ARBA" id="ARBA00022989"/>
    </source>
</evidence>
<accession>A0A835ANY0</accession>
<keyword evidence="14" id="KW-0675">Receptor</keyword>
<evidence type="ECO:0000256" key="2">
    <source>
        <dbReference type="ARBA" id="ARBA00008536"/>
    </source>
</evidence>
<dbReference type="PROSITE" id="PS51473">
    <property type="entry name" value="GNK2"/>
    <property type="match status" value="2"/>
</dbReference>
<keyword evidence="8" id="KW-0677">Repeat</keyword>
<evidence type="ECO:0000256" key="16">
    <source>
        <dbReference type="PROSITE-ProRule" id="PRU10141"/>
    </source>
</evidence>
<evidence type="ECO:0000313" key="21">
    <source>
        <dbReference type="EMBL" id="KAF8666385.1"/>
    </source>
</evidence>
<dbReference type="SMART" id="SM00220">
    <property type="entry name" value="S_TKc"/>
    <property type="match status" value="1"/>
</dbReference>
<dbReference type="PROSITE" id="PS00108">
    <property type="entry name" value="PROTEIN_KINASE_ST"/>
    <property type="match status" value="1"/>
</dbReference>
<dbReference type="OrthoDB" id="4062651at2759"/>
<evidence type="ECO:0000256" key="14">
    <source>
        <dbReference type="ARBA" id="ARBA00023170"/>
    </source>
</evidence>
<keyword evidence="10" id="KW-0418">Kinase</keyword>
<evidence type="ECO:0000259" key="20">
    <source>
        <dbReference type="PROSITE" id="PS51473"/>
    </source>
</evidence>
<dbReference type="Gene3D" id="3.30.430.20">
    <property type="entry name" value="Gnk2 domain, C-X8-C-X2-C motif"/>
    <property type="match status" value="2"/>
</dbReference>
<evidence type="ECO:0000256" key="9">
    <source>
        <dbReference type="ARBA" id="ARBA00022741"/>
    </source>
</evidence>
<keyword evidence="5" id="KW-0808">Transferase</keyword>
<dbReference type="InterPro" id="IPR000719">
    <property type="entry name" value="Prot_kinase_dom"/>
</dbReference>
<evidence type="ECO:0000256" key="18">
    <source>
        <dbReference type="SAM" id="SignalP"/>
    </source>
</evidence>
<evidence type="ECO:0000256" key="13">
    <source>
        <dbReference type="ARBA" id="ARBA00023136"/>
    </source>
</evidence>
<evidence type="ECO:0000256" key="5">
    <source>
        <dbReference type="ARBA" id="ARBA00022679"/>
    </source>
</evidence>
<dbReference type="AlphaFoldDB" id="A0A835ANY0"/>
<keyword evidence="12 17" id="KW-1133">Transmembrane helix</keyword>
<keyword evidence="13 17" id="KW-0472">Membrane</keyword>
<dbReference type="CDD" id="cd14066">
    <property type="entry name" value="STKc_IRAK"/>
    <property type="match status" value="1"/>
</dbReference>
<dbReference type="GO" id="GO:0005886">
    <property type="term" value="C:plasma membrane"/>
    <property type="evidence" value="ECO:0007669"/>
    <property type="project" value="UniProtKB-SubCell"/>
</dbReference>
<dbReference type="InterPro" id="IPR011009">
    <property type="entry name" value="Kinase-like_dom_sf"/>
</dbReference>
<feature type="transmembrane region" description="Helical" evidence="17">
    <location>
        <begin position="275"/>
        <end position="299"/>
    </location>
</feature>
<dbReference type="PROSITE" id="PS50011">
    <property type="entry name" value="PROTEIN_KINASE_DOM"/>
    <property type="match status" value="1"/>
</dbReference>
<dbReference type="GO" id="GO:0004672">
    <property type="term" value="F:protein kinase activity"/>
    <property type="evidence" value="ECO:0007669"/>
    <property type="project" value="InterPro"/>
</dbReference>
<dbReference type="CDD" id="cd23509">
    <property type="entry name" value="Gnk2-like"/>
    <property type="match status" value="2"/>
</dbReference>
<evidence type="ECO:0000256" key="3">
    <source>
        <dbReference type="ARBA" id="ARBA00010217"/>
    </source>
</evidence>
<dbReference type="PROSITE" id="PS00107">
    <property type="entry name" value="PROTEIN_KINASE_ATP"/>
    <property type="match status" value="1"/>
</dbReference>
<keyword evidence="11 16" id="KW-0067">ATP-binding</keyword>
<comment type="similarity">
    <text evidence="2">In the N-terminal section; belongs to the leguminous lectin family.</text>
</comment>
<comment type="caution">
    <text evidence="21">The sequence shown here is derived from an EMBL/GenBank/DDBJ whole genome shotgun (WGS) entry which is preliminary data.</text>
</comment>
<feature type="chain" id="PRO_5032935844" evidence="18">
    <location>
        <begin position="18"/>
        <end position="653"/>
    </location>
</feature>
<keyword evidence="7 18" id="KW-0732">Signal</keyword>
<feature type="domain" description="Gnk2-homologous" evidence="20">
    <location>
        <begin position="140"/>
        <end position="250"/>
    </location>
</feature>
<evidence type="ECO:0000313" key="22">
    <source>
        <dbReference type="Proteomes" id="UP000636709"/>
    </source>
</evidence>
<dbReference type="FunFam" id="3.30.200.20:FF:000168">
    <property type="entry name" value="L-type lectin-domain containing receptor kinase IX.1"/>
    <property type="match status" value="1"/>
</dbReference>
<dbReference type="InterPro" id="IPR038408">
    <property type="entry name" value="GNK2_sf"/>
</dbReference>
<evidence type="ECO:0000256" key="7">
    <source>
        <dbReference type="ARBA" id="ARBA00022729"/>
    </source>
</evidence>
<dbReference type="GO" id="GO:0002229">
    <property type="term" value="P:defense response to oomycetes"/>
    <property type="evidence" value="ECO:0007669"/>
    <property type="project" value="UniProtKB-ARBA"/>
</dbReference>
<dbReference type="InterPro" id="IPR017441">
    <property type="entry name" value="Protein_kinase_ATP_BS"/>
</dbReference>
<feature type="domain" description="Gnk2-homologous" evidence="20">
    <location>
        <begin position="30"/>
        <end position="134"/>
    </location>
</feature>
<evidence type="ECO:0000256" key="6">
    <source>
        <dbReference type="ARBA" id="ARBA00022692"/>
    </source>
</evidence>
<feature type="transmembrane region" description="Helical" evidence="17">
    <location>
        <begin position="633"/>
        <end position="651"/>
    </location>
</feature>
<dbReference type="EMBL" id="JACEFO010002306">
    <property type="protein sequence ID" value="KAF8666385.1"/>
    <property type="molecule type" value="Genomic_DNA"/>
</dbReference>
<gene>
    <name evidence="21" type="ORF">HU200_053489</name>
</gene>
<keyword evidence="9 16" id="KW-0547">Nucleotide-binding</keyword>
<dbReference type="FunFam" id="1.10.510.10:FF:000240">
    <property type="entry name" value="Lectin-domain containing receptor kinase A4.3"/>
    <property type="match status" value="1"/>
</dbReference>
<dbReference type="GO" id="GO:0005524">
    <property type="term" value="F:ATP binding"/>
    <property type="evidence" value="ECO:0007669"/>
    <property type="project" value="UniProtKB-UniRule"/>
</dbReference>
<dbReference type="InterPro" id="IPR002902">
    <property type="entry name" value="GNK2"/>
</dbReference>
<evidence type="ECO:0000256" key="15">
    <source>
        <dbReference type="ARBA" id="ARBA00023180"/>
    </source>
</evidence>
<feature type="domain" description="Protein kinase" evidence="19">
    <location>
        <begin position="345"/>
        <end position="631"/>
    </location>
</feature>
<reference evidence="21" key="1">
    <citation type="submission" date="2020-07" db="EMBL/GenBank/DDBJ databases">
        <title>Genome sequence and genetic diversity analysis of an under-domesticated orphan crop, white fonio (Digitaria exilis).</title>
        <authorList>
            <person name="Bennetzen J.L."/>
            <person name="Chen S."/>
            <person name="Ma X."/>
            <person name="Wang X."/>
            <person name="Yssel A.E.J."/>
            <person name="Chaluvadi S.R."/>
            <person name="Johnson M."/>
            <person name="Gangashetty P."/>
            <person name="Hamidou F."/>
            <person name="Sanogo M.D."/>
            <person name="Zwaenepoel A."/>
            <person name="Wallace J."/>
            <person name="Van De Peer Y."/>
            <person name="Van Deynze A."/>
        </authorList>
    </citation>
    <scope>NUCLEOTIDE SEQUENCE</scope>
    <source>
        <tissue evidence="21">Leaves</tissue>
    </source>
</reference>
<comment type="similarity">
    <text evidence="3">In the C-terminal section; belongs to the protein kinase superfamily. Ser/Thr protein kinase family.</text>
</comment>
<feature type="signal peptide" evidence="18">
    <location>
        <begin position="1"/>
        <end position="17"/>
    </location>
</feature>
<dbReference type="Gene3D" id="3.30.200.20">
    <property type="entry name" value="Phosphorylase Kinase, domain 1"/>
    <property type="match status" value="1"/>
</dbReference>
<feature type="binding site" evidence="16">
    <location>
        <position position="374"/>
    </location>
    <ligand>
        <name>ATP</name>
        <dbReference type="ChEBI" id="CHEBI:30616"/>
    </ligand>
</feature>
<name>A0A835ANY0_9POAL</name>
<dbReference type="Gene3D" id="1.10.510.10">
    <property type="entry name" value="Transferase(Phosphotransferase) domain 1"/>
    <property type="match status" value="1"/>
</dbReference>
<evidence type="ECO:0000259" key="19">
    <source>
        <dbReference type="PROSITE" id="PS50011"/>
    </source>
</evidence>
<evidence type="ECO:0000256" key="11">
    <source>
        <dbReference type="ARBA" id="ARBA00022840"/>
    </source>
</evidence>
<comment type="subcellular location">
    <subcellularLocation>
        <location evidence="1">Cell membrane</location>
        <topology evidence="1">Single-pass type I membrane protein</topology>
    </subcellularLocation>
</comment>
<sequence>MVHHRSFLILLTAIVSSFPIAEVAVAQYYTAYEPYCSTTGNYTTGSPYQVNLVKLMSDLPSGAMANSGSYYGTAGDAPDAVYGLAMCYADLNWTACGNCLRAAAAGVQQACPFSREMKSFYQDTCILRYSSEPFASVADADIAFYVWDDGSYVADPAAFNATRRALMARLAGEASGSPLRLANGSQAYTDSRGAAQVLYGLAQCTRDLNASECTRCLTFFLDDISVSLPNSTYGSAMGYRCYMVCSVGEQLSITVPPPSSAAAAASRAPSGRRTALVAGVSLGCAAFFMFVGISIWVLLCRNRRRVRKDEFDAFDDNEPMEDDFEKGTGPRRFRYRVLAVATRFVSEDEKLGEGGFGSVYHGYLKDMNLHVAIKRVSKGSRQGRKEYVSEVRIISRLRHRNLVQLIGWCHGGGELLLVYEFMPNGSLDSHIHNENQILPWRVRHDIVLGIGSALLYLHQDWEPCVVHRDIKPSNVMLDASFSAKLGDFGLARLVDHNRESHTTALAGTMGYMDPECMLTGNTSAMSDVYSFGVVSLEIACGRRPIVLLQQTEEVTESERETMHLVQWVWDLYGHGRIVEAADPRLNCDFDEKEMERVMVTALWCAHPDRSMRPSIRQAVNVLRREAPLPTLPAVMPVAMLCLLAMASYLNLLT</sequence>
<evidence type="ECO:0000256" key="1">
    <source>
        <dbReference type="ARBA" id="ARBA00004251"/>
    </source>
</evidence>
<dbReference type="InterPro" id="IPR050528">
    <property type="entry name" value="L-type_Lectin-RKs"/>
</dbReference>
<dbReference type="PANTHER" id="PTHR27007">
    <property type="match status" value="1"/>
</dbReference>
<evidence type="ECO:0000256" key="10">
    <source>
        <dbReference type="ARBA" id="ARBA00022777"/>
    </source>
</evidence>
<keyword evidence="6 17" id="KW-0812">Transmembrane</keyword>
<evidence type="ECO:0000256" key="8">
    <source>
        <dbReference type="ARBA" id="ARBA00022737"/>
    </source>
</evidence>
<dbReference type="SUPFAM" id="SSF56112">
    <property type="entry name" value="Protein kinase-like (PK-like)"/>
    <property type="match status" value="1"/>
</dbReference>
<keyword evidence="15" id="KW-0325">Glycoprotein</keyword>
<dbReference type="InterPro" id="IPR008271">
    <property type="entry name" value="Ser/Thr_kinase_AS"/>
</dbReference>
<dbReference type="FunFam" id="3.30.430.20:FF:000016">
    <property type="entry name" value="Cysteine-rich receptor-like protein kinase 10"/>
    <property type="match status" value="1"/>
</dbReference>
<evidence type="ECO:0000256" key="4">
    <source>
        <dbReference type="ARBA" id="ARBA00022475"/>
    </source>
</evidence>
<evidence type="ECO:0000256" key="17">
    <source>
        <dbReference type="SAM" id="Phobius"/>
    </source>
</evidence>
<dbReference type="Pfam" id="PF00069">
    <property type="entry name" value="Pkinase"/>
    <property type="match status" value="1"/>
</dbReference>
<dbReference type="Pfam" id="PF01657">
    <property type="entry name" value="Stress-antifung"/>
    <property type="match status" value="2"/>
</dbReference>
<organism evidence="21 22">
    <name type="scientific">Digitaria exilis</name>
    <dbReference type="NCBI Taxonomy" id="1010633"/>
    <lineage>
        <taxon>Eukaryota</taxon>
        <taxon>Viridiplantae</taxon>
        <taxon>Streptophyta</taxon>
        <taxon>Embryophyta</taxon>
        <taxon>Tracheophyta</taxon>
        <taxon>Spermatophyta</taxon>
        <taxon>Magnoliopsida</taxon>
        <taxon>Liliopsida</taxon>
        <taxon>Poales</taxon>
        <taxon>Poaceae</taxon>
        <taxon>PACMAD clade</taxon>
        <taxon>Panicoideae</taxon>
        <taxon>Panicodae</taxon>
        <taxon>Paniceae</taxon>
        <taxon>Anthephorinae</taxon>
        <taxon>Digitaria</taxon>
    </lineage>
</organism>
<proteinExistence type="inferred from homology"/>
<keyword evidence="22" id="KW-1185">Reference proteome</keyword>
<dbReference type="Proteomes" id="UP000636709">
    <property type="component" value="Unassembled WGS sequence"/>
</dbReference>